<keyword evidence="2" id="KW-1185">Reference proteome</keyword>
<comment type="caution">
    <text evidence="1">The sequence shown here is derived from an EMBL/GenBank/DDBJ whole genome shotgun (WGS) entry which is preliminary data.</text>
</comment>
<name>A0ABQ5DF20_9ASTR</name>
<proteinExistence type="predicted"/>
<gene>
    <name evidence="1" type="ORF">Tco_0937710</name>
</gene>
<protein>
    <submittedName>
        <fullName evidence="1">Uncharacterized protein</fullName>
    </submittedName>
</protein>
<organism evidence="1 2">
    <name type="scientific">Tanacetum coccineum</name>
    <dbReference type="NCBI Taxonomy" id="301880"/>
    <lineage>
        <taxon>Eukaryota</taxon>
        <taxon>Viridiplantae</taxon>
        <taxon>Streptophyta</taxon>
        <taxon>Embryophyta</taxon>
        <taxon>Tracheophyta</taxon>
        <taxon>Spermatophyta</taxon>
        <taxon>Magnoliopsida</taxon>
        <taxon>eudicotyledons</taxon>
        <taxon>Gunneridae</taxon>
        <taxon>Pentapetalae</taxon>
        <taxon>asterids</taxon>
        <taxon>campanulids</taxon>
        <taxon>Asterales</taxon>
        <taxon>Asteraceae</taxon>
        <taxon>Asteroideae</taxon>
        <taxon>Anthemideae</taxon>
        <taxon>Anthemidinae</taxon>
        <taxon>Tanacetum</taxon>
    </lineage>
</organism>
<reference evidence="1" key="2">
    <citation type="submission" date="2022-01" db="EMBL/GenBank/DDBJ databases">
        <authorList>
            <person name="Yamashiro T."/>
            <person name="Shiraishi A."/>
            <person name="Satake H."/>
            <person name="Nakayama K."/>
        </authorList>
    </citation>
    <scope>NUCLEOTIDE SEQUENCE</scope>
</reference>
<evidence type="ECO:0000313" key="1">
    <source>
        <dbReference type="EMBL" id="GJT37845.1"/>
    </source>
</evidence>
<reference evidence="1" key="1">
    <citation type="journal article" date="2022" name="Int. J. Mol. Sci.">
        <title>Draft Genome of Tanacetum Coccineum: Genomic Comparison of Closely Related Tanacetum-Family Plants.</title>
        <authorList>
            <person name="Yamashiro T."/>
            <person name="Shiraishi A."/>
            <person name="Nakayama K."/>
            <person name="Satake H."/>
        </authorList>
    </citation>
    <scope>NUCLEOTIDE SEQUENCE</scope>
</reference>
<dbReference type="Proteomes" id="UP001151760">
    <property type="component" value="Unassembled WGS sequence"/>
</dbReference>
<evidence type="ECO:0000313" key="2">
    <source>
        <dbReference type="Proteomes" id="UP001151760"/>
    </source>
</evidence>
<accession>A0ABQ5DF20</accession>
<sequence>MEGGHECVMPTQEYFRKIIEDASEDDHFTHGAWIRMVEYLNVEGGIASGCFDNMKTFCKNEKLENVVAIIKSCKANALSELTTRPNSALHPIDVENYDASHSDDEDEAEKDVVASYRIE</sequence>
<dbReference type="EMBL" id="BQNB010015257">
    <property type="protein sequence ID" value="GJT37845.1"/>
    <property type="molecule type" value="Genomic_DNA"/>
</dbReference>